<dbReference type="InterPro" id="IPR005119">
    <property type="entry name" value="LysR_subst-bd"/>
</dbReference>
<evidence type="ECO:0000256" key="4">
    <source>
        <dbReference type="ARBA" id="ARBA00023163"/>
    </source>
</evidence>
<proteinExistence type="inferred from homology"/>
<dbReference type="PANTHER" id="PTHR30346">
    <property type="entry name" value="TRANSCRIPTIONAL DUAL REGULATOR HCAR-RELATED"/>
    <property type="match status" value="1"/>
</dbReference>
<protein>
    <submittedName>
        <fullName evidence="6">LysR family transcriptional regulator</fullName>
    </submittedName>
</protein>
<evidence type="ECO:0000256" key="3">
    <source>
        <dbReference type="ARBA" id="ARBA00023125"/>
    </source>
</evidence>
<comment type="caution">
    <text evidence="6">The sequence shown here is derived from an EMBL/GenBank/DDBJ whole genome shotgun (WGS) entry which is preliminary data.</text>
</comment>
<dbReference type="Proteomes" id="UP001298681">
    <property type="component" value="Unassembled WGS sequence"/>
</dbReference>
<comment type="similarity">
    <text evidence="1">Belongs to the LysR transcriptional regulatory family.</text>
</comment>
<evidence type="ECO:0000313" key="6">
    <source>
        <dbReference type="EMBL" id="MCG4611961.1"/>
    </source>
</evidence>
<organism evidence="6 7">
    <name type="scientific">Anaeromassilibacillus senegalensis</name>
    <dbReference type="NCBI Taxonomy" id="1673717"/>
    <lineage>
        <taxon>Bacteria</taxon>
        <taxon>Bacillati</taxon>
        <taxon>Bacillota</taxon>
        <taxon>Clostridia</taxon>
        <taxon>Eubacteriales</taxon>
        <taxon>Acutalibacteraceae</taxon>
        <taxon>Anaeromassilibacillus</taxon>
    </lineage>
</organism>
<dbReference type="RefSeq" id="WP_237967215.1">
    <property type="nucleotide sequence ID" value="NZ_JAKNHQ010000034.1"/>
</dbReference>
<dbReference type="SUPFAM" id="SSF53850">
    <property type="entry name" value="Periplasmic binding protein-like II"/>
    <property type="match status" value="1"/>
</dbReference>
<keyword evidence="4" id="KW-0804">Transcription</keyword>
<keyword evidence="3" id="KW-0238">DNA-binding</keyword>
<dbReference type="Pfam" id="PF03466">
    <property type="entry name" value="LysR_substrate"/>
    <property type="match status" value="1"/>
</dbReference>
<evidence type="ECO:0000313" key="7">
    <source>
        <dbReference type="Proteomes" id="UP001298681"/>
    </source>
</evidence>
<evidence type="ECO:0000256" key="1">
    <source>
        <dbReference type="ARBA" id="ARBA00009437"/>
    </source>
</evidence>
<reference evidence="6 7" key="1">
    <citation type="submission" date="2022-01" db="EMBL/GenBank/DDBJ databases">
        <title>Collection of gut derived symbiotic bacterial strains cultured from healthy donors.</title>
        <authorList>
            <person name="Lin H."/>
            <person name="Kohout C."/>
            <person name="Waligurski E."/>
            <person name="Pamer E.G."/>
        </authorList>
    </citation>
    <scope>NUCLEOTIDE SEQUENCE [LARGE SCALE GENOMIC DNA]</scope>
    <source>
        <strain evidence="6 7">DFI.7.58</strain>
    </source>
</reference>
<sequence length="290" mass="33145">MTLKWLYYFLEICKDMNMSKTASRLFISQQGLSKAINSLENELQCTLFIRSHSGVTLTDAGTYLLQQGHQILDLIDTTQNHLKQYSESQDIQISVPNGASAIFTNRLPNQFAGRPISYTEVDEDEWISGLEKGSYDAAIVSDLVNSGKWYVRPFYKEYLALIVSAQQPITKSNPRDLTLLKGQTIIISERLFNTYDKFLKRMAKRGLPFSKVIRTFSPFTAMHQCAQDIGVCFLGEHALSLLHFPNTKVLYPHDPEMSLEFFFVARSNNIKGLVSDQLYQHLYDCVNKEE</sequence>
<dbReference type="SUPFAM" id="SSF46785">
    <property type="entry name" value="Winged helix' DNA-binding domain"/>
    <property type="match status" value="1"/>
</dbReference>
<keyword evidence="2" id="KW-0805">Transcription regulation</keyword>
<name>A0ABS9MN24_9FIRM</name>
<dbReference type="Gene3D" id="3.40.190.10">
    <property type="entry name" value="Periplasmic binding protein-like II"/>
    <property type="match status" value="2"/>
</dbReference>
<dbReference type="InterPro" id="IPR036388">
    <property type="entry name" value="WH-like_DNA-bd_sf"/>
</dbReference>
<dbReference type="InterPro" id="IPR000847">
    <property type="entry name" value="LysR_HTH_N"/>
</dbReference>
<accession>A0ABS9MN24</accession>
<dbReference type="InterPro" id="IPR036390">
    <property type="entry name" value="WH_DNA-bd_sf"/>
</dbReference>
<dbReference type="Pfam" id="PF00126">
    <property type="entry name" value="HTH_1"/>
    <property type="match status" value="1"/>
</dbReference>
<evidence type="ECO:0000256" key="2">
    <source>
        <dbReference type="ARBA" id="ARBA00023015"/>
    </source>
</evidence>
<gene>
    <name evidence="6" type="ORF">L0P57_13620</name>
</gene>
<dbReference type="PROSITE" id="PS50931">
    <property type="entry name" value="HTH_LYSR"/>
    <property type="match status" value="1"/>
</dbReference>
<keyword evidence="7" id="KW-1185">Reference proteome</keyword>
<evidence type="ECO:0000259" key="5">
    <source>
        <dbReference type="PROSITE" id="PS50931"/>
    </source>
</evidence>
<dbReference type="PANTHER" id="PTHR30346:SF0">
    <property type="entry name" value="HCA OPERON TRANSCRIPTIONAL ACTIVATOR HCAR"/>
    <property type="match status" value="1"/>
</dbReference>
<dbReference type="Gene3D" id="1.10.10.10">
    <property type="entry name" value="Winged helix-like DNA-binding domain superfamily/Winged helix DNA-binding domain"/>
    <property type="match status" value="1"/>
</dbReference>
<dbReference type="CDD" id="cd05466">
    <property type="entry name" value="PBP2_LTTR_substrate"/>
    <property type="match status" value="1"/>
</dbReference>
<feature type="domain" description="HTH lysR-type" evidence="5">
    <location>
        <begin position="1"/>
        <end position="58"/>
    </location>
</feature>
<dbReference type="EMBL" id="JAKNHQ010000034">
    <property type="protein sequence ID" value="MCG4611961.1"/>
    <property type="molecule type" value="Genomic_DNA"/>
</dbReference>
<dbReference type="PRINTS" id="PR00039">
    <property type="entry name" value="HTHLYSR"/>
</dbReference>